<dbReference type="EMBL" id="JBGNYA010000001">
    <property type="protein sequence ID" value="MFA1612175.1"/>
    <property type="molecule type" value="Genomic_DNA"/>
</dbReference>
<evidence type="ECO:0000259" key="11">
    <source>
        <dbReference type="PROSITE" id="PS50112"/>
    </source>
</evidence>
<sequence>MKASGSPELGIRVLVVDPPAGDTLDLTSQLAPAIEGDISIDTVSGLDPARERLASEHVDCVVCRHSPPAIDGVEVLTELREVRPEVPILLATDADAAGTVSGAATDVVTLTDGRINGPVAINRIRSIATQTRDRGKYEQIFEAATDGIVVHDAAGTILEANDRFFRMLGYDPDREATLTYVDVLVERGGYSEAEAHKLIASASETGGHTAEWLVRSDDDDGGGQWVEVQHKPVEIGGAERVLAFVRDITARKEREAALRESRETLQRLNEITADPDLAFDEQVERLLELGRDRLGLDIAYLSRIDEDTGEFEIVHAQADHDLVRPGLKTELANTYCRFTVDSESPFGVTHAREELPDPSLYQEVGFECYLGDEIVVDGELYGTLCFADESPRIEPFSEAERTLIDIMAQWLRRGLEERRYRSDLEQSQSQMEQTLERVDDAFFALDDEWRVTYVNEAGADVLRGAMEADYEDAELIGRHLWDEVPEAVDTTFYNEYHRALEEQESVSFEEYYPPLDVWFEVRAYPDSDGISVYFTDVTARKEHERELERFHDLLDQTERIANVGGWEISTDGEEVFWTDYLFELLGVEADEEPPLDEALDVYHEDDRPIIENAVEEATTAAASFDVELRFWKSENQLRWLRVQGIPVVEDGEVVRIRGAAQDITERKEREQTLGRLLRAAQQLIRAGTVEDLLDAIVGGTDAVFGYGLNSVRLHDPDAGTLPAAKISPQASEYVDDLPVYDDDEGLPGEAFQSGTPKLVSDVSEHPEFDYDTIESAMFVPLGDHGVLGVGALETDAFDEDDVALVELLALVATGAFDRLERESEMRQLQRIVAHVDEMGFLLDDEDRFTFVTGPFASYVGRDADALVGERLPDLLADADAETYRELDFGNTASERTTATLEVDIRTDDGIQPVELELSRTDPDGDAVTTAGVVTDISELAATRTDLAAERKRFQELFENLPDPVVEVTFRDGDPIVQYLNPAFTDVFGHESETVRGQNINDYIVPDREREDALSLDAQAMDGEQTRVEVQREAESGYRDFLLRVIPYPREEGMSAFAVYTDITDQKERERYLQVMHRVLRHNLRNDINVVLALAQQLRENIEDERLFDHATTLERNAQDIASLSEKAKEIERVIGQRGDETAAVDAAAHLRETVASFRESHPEASLELDVPEPLWVRANSDLKRAFQELIENAIEHNDGDAPRLRIDAERGDADLIRLRFSDDGPGIADTEWGVVTGKTNITQLTHGSGLGLWLVRWLVESFGGEIGREERGDGTTIVVSLRRERPDAPEPNAGTEQVTSED</sequence>
<dbReference type="GO" id="GO:0004673">
    <property type="term" value="F:protein histidine kinase activity"/>
    <property type="evidence" value="ECO:0007669"/>
    <property type="project" value="UniProtKB-EC"/>
</dbReference>
<proteinExistence type="predicted"/>
<evidence type="ECO:0000256" key="1">
    <source>
        <dbReference type="ARBA" id="ARBA00000085"/>
    </source>
</evidence>
<dbReference type="InterPro" id="IPR029016">
    <property type="entry name" value="GAF-like_dom_sf"/>
</dbReference>
<dbReference type="InterPro" id="IPR001610">
    <property type="entry name" value="PAC"/>
</dbReference>
<dbReference type="InterPro" id="IPR000700">
    <property type="entry name" value="PAS-assoc_C"/>
</dbReference>
<dbReference type="InterPro" id="IPR003594">
    <property type="entry name" value="HATPase_dom"/>
</dbReference>
<dbReference type="SUPFAM" id="SSF55785">
    <property type="entry name" value="PYP-like sensor domain (PAS domain)"/>
    <property type="match status" value="5"/>
</dbReference>
<dbReference type="PANTHER" id="PTHR43304">
    <property type="entry name" value="PHYTOCHROME-LIKE PROTEIN CPH1"/>
    <property type="match status" value="1"/>
</dbReference>
<dbReference type="SMART" id="SM00065">
    <property type="entry name" value="GAF"/>
    <property type="match status" value="2"/>
</dbReference>
<dbReference type="SMART" id="SM00091">
    <property type="entry name" value="PAS"/>
    <property type="match status" value="5"/>
</dbReference>
<feature type="domain" description="PAC" evidence="12">
    <location>
        <begin position="624"/>
        <end position="675"/>
    </location>
</feature>
<dbReference type="InterPro" id="IPR005467">
    <property type="entry name" value="His_kinase_dom"/>
</dbReference>
<feature type="domain" description="PAC" evidence="12">
    <location>
        <begin position="208"/>
        <end position="260"/>
    </location>
</feature>
<dbReference type="Gene3D" id="3.40.50.2300">
    <property type="match status" value="1"/>
</dbReference>
<comment type="caution">
    <text evidence="6">Lacks conserved residue(s) required for the propagation of feature annotation.</text>
</comment>
<evidence type="ECO:0000256" key="4">
    <source>
        <dbReference type="ARBA" id="ARBA00022679"/>
    </source>
</evidence>
<keyword evidence="14" id="KW-1185">Reference proteome</keyword>
<dbReference type="InterPro" id="IPR001789">
    <property type="entry name" value="Sig_transdc_resp-reg_receiver"/>
</dbReference>
<dbReference type="EC" id="2.7.13.3" evidence="2"/>
<evidence type="ECO:0000313" key="13">
    <source>
        <dbReference type="EMBL" id="MFA1612175.1"/>
    </source>
</evidence>
<evidence type="ECO:0000259" key="9">
    <source>
        <dbReference type="PROSITE" id="PS50109"/>
    </source>
</evidence>
<evidence type="ECO:0000256" key="6">
    <source>
        <dbReference type="PROSITE-ProRule" id="PRU00169"/>
    </source>
</evidence>
<dbReference type="Gene3D" id="2.10.70.100">
    <property type="match status" value="1"/>
</dbReference>
<dbReference type="PROSITE" id="PS50113">
    <property type="entry name" value="PAC"/>
    <property type="match status" value="2"/>
</dbReference>
<dbReference type="InterPro" id="IPR036890">
    <property type="entry name" value="HATPase_C_sf"/>
</dbReference>
<evidence type="ECO:0000313" key="14">
    <source>
        <dbReference type="Proteomes" id="UP001570511"/>
    </source>
</evidence>
<dbReference type="InterPro" id="IPR035965">
    <property type="entry name" value="PAS-like_dom_sf"/>
</dbReference>
<dbReference type="Gene3D" id="3.30.565.10">
    <property type="entry name" value="Histidine kinase-like ATPase, C-terminal domain"/>
    <property type="match status" value="1"/>
</dbReference>
<dbReference type="InterPro" id="IPR003018">
    <property type="entry name" value="GAF"/>
</dbReference>
<evidence type="ECO:0000259" key="10">
    <source>
        <dbReference type="PROSITE" id="PS50110"/>
    </source>
</evidence>
<organism evidence="13 14">
    <name type="scientific">Halobellus rubicundus</name>
    <dbReference type="NCBI Taxonomy" id="2996466"/>
    <lineage>
        <taxon>Archaea</taxon>
        <taxon>Methanobacteriati</taxon>
        <taxon>Methanobacteriota</taxon>
        <taxon>Stenosarchaea group</taxon>
        <taxon>Halobacteria</taxon>
        <taxon>Halobacteriales</taxon>
        <taxon>Haloferacaceae</taxon>
        <taxon>Halobellus</taxon>
    </lineage>
</organism>
<feature type="domain" description="Histidine kinase" evidence="9">
    <location>
        <begin position="1078"/>
        <end position="1285"/>
    </location>
</feature>
<dbReference type="Gene3D" id="3.30.450.40">
    <property type="match status" value="2"/>
</dbReference>
<evidence type="ECO:0000256" key="2">
    <source>
        <dbReference type="ARBA" id="ARBA00012438"/>
    </source>
</evidence>
<dbReference type="InterPro" id="IPR013767">
    <property type="entry name" value="PAS_fold"/>
</dbReference>
<dbReference type="Pfam" id="PF00989">
    <property type="entry name" value="PAS"/>
    <property type="match status" value="2"/>
</dbReference>
<feature type="domain" description="PAS" evidence="11">
    <location>
        <begin position="568"/>
        <end position="621"/>
    </location>
</feature>
<dbReference type="SUPFAM" id="SSF52172">
    <property type="entry name" value="CheY-like"/>
    <property type="match status" value="1"/>
</dbReference>
<dbReference type="SUPFAM" id="SSF55874">
    <property type="entry name" value="ATPase domain of HSP90 chaperone/DNA topoisomerase II/histidine kinase"/>
    <property type="match status" value="1"/>
</dbReference>
<keyword evidence="3" id="KW-0597">Phosphoprotein</keyword>
<keyword evidence="4" id="KW-0808">Transferase</keyword>
<dbReference type="Gene3D" id="3.30.450.20">
    <property type="entry name" value="PAS domain"/>
    <property type="match status" value="5"/>
</dbReference>
<dbReference type="PANTHER" id="PTHR43304:SF1">
    <property type="entry name" value="PAC DOMAIN-CONTAINING PROTEIN"/>
    <property type="match status" value="1"/>
</dbReference>
<dbReference type="PROSITE" id="PS50112">
    <property type="entry name" value="PAS"/>
    <property type="match status" value="4"/>
</dbReference>
<feature type="coiled-coil region" evidence="7">
    <location>
        <begin position="1080"/>
        <end position="1133"/>
    </location>
</feature>
<dbReference type="Proteomes" id="UP001570511">
    <property type="component" value="Unassembled WGS sequence"/>
</dbReference>
<dbReference type="InterPro" id="IPR000014">
    <property type="entry name" value="PAS"/>
</dbReference>
<feature type="domain" description="PAS" evidence="11">
    <location>
        <begin position="427"/>
        <end position="462"/>
    </location>
</feature>
<dbReference type="SMART" id="SM00086">
    <property type="entry name" value="PAC"/>
    <property type="match status" value="3"/>
</dbReference>
<dbReference type="InterPro" id="IPR013656">
    <property type="entry name" value="PAS_4"/>
</dbReference>
<dbReference type="InterPro" id="IPR013655">
    <property type="entry name" value="PAS_fold_3"/>
</dbReference>
<evidence type="ECO:0000256" key="7">
    <source>
        <dbReference type="SAM" id="Coils"/>
    </source>
</evidence>
<dbReference type="Pfam" id="PF08448">
    <property type="entry name" value="PAS_4"/>
    <property type="match status" value="2"/>
</dbReference>
<feature type="region of interest" description="Disordered" evidence="8">
    <location>
        <begin position="1281"/>
        <end position="1302"/>
    </location>
</feature>
<dbReference type="Pfam" id="PF02518">
    <property type="entry name" value="HATPase_c"/>
    <property type="match status" value="1"/>
</dbReference>
<accession>A0ABD5ME37</accession>
<dbReference type="SUPFAM" id="SSF55781">
    <property type="entry name" value="GAF domain-like"/>
    <property type="match status" value="2"/>
</dbReference>
<name>A0ABD5ME37_9EURY</name>
<comment type="catalytic activity">
    <reaction evidence="1">
        <text>ATP + protein L-histidine = ADP + protein N-phospho-L-histidine.</text>
        <dbReference type="EC" id="2.7.13.3"/>
    </reaction>
</comment>
<keyword evidence="7" id="KW-0175">Coiled coil</keyword>
<dbReference type="Pfam" id="PF08447">
    <property type="entry name" value="PAS_3"/>
    <property type="match status" value="1"/>
</dbReference>
<dbReference type="PROSITE" id="PS50109">
    <property type="entry name" value="HIS_KIN"/>
    <property type="match status" value="1"/>
</dbReference>
<evidence type="ECO:0000256" key="8">
    <source>
        <dbReference type="SAM" id="MobiDB-lite"/>
    </source>
</evidence>
<dbReference type="CDD" id="cd00130">
    <property type="entry name" value="PAS"/>
    <property type="match status" value="5"/>
</dbReference>
<dbReference type="NCBIfam" id="TIGR00229">
    <property type="entry name" value="sensory_box"/>
    <property type="match status" value="3"/>
</dbReference>
<gene>
    <name evidence="13" type="ORF">OS889_14340</name>
</gene>
<evidence type="ECO:0000256" key="5">
    <source>
        <dbReference type="ARBA" id="ARBA00022777"/>
    </source>
</evidence>
<dbReference type="PRINTS" id="PR00344">
    <property type="entry name" value="BCTRLSENSOR"/>
</dbReference>
<dbReference type="InterPro" id="IPR004358">
    <property type="entry name" value="Sig_transdc_His_kin-like_C"/>
</dbReference>
<protein>
    <recommendedName>
        <fullName evidence="2">histidine kinase</fullName>
        <ecNumber evidence="2">2.7.13.3</ecNumber>
    </recommendedName>
</protein>
<keyword evidence="5" id="KW-0418">Kinase</keyword>
<dbReference type="RefSeq" id="WP_372390895.1">
    <property type="nucleotide sequence ID" value="NZ_JBGNYA010000001.1"/>
</dbReference>
<dbReference type="Pfam" id="PF01590">
    <property type="entry name" value="GAF"/>
    <property type="match status" value="1"/>
</dbReference>
<dbReference type="InterPro" id="IPR011006">
    <property type="entry name" value="CheY-like_superfamily"/>
</dbReference>
<evidence type="ECO:0000256" key="3">
    <source>
        <dbReference type="ARBA" id="ARBA00022553"/>
    </source>
</evidence>
<feature type="domain" description="PAS" evidence="11">
    <location>
        <begin position="949"/>
        <end position="1006"/>
    </location>
</feature>
<dbReference type="Pfam" id="PF13185">
    <property type="entry name" value="GAF_2"/>
    <property type="match status" value="1"/>
</dbReference>
<evidence type="ECO:0000259" key="12">
    <source>
        <dbReference type="PROSITE" id="PS50113"/>
    </source>
</evidence>
<comment type="caution">
    <text evidence="13">The sequence shown here is derived from an EMBL/GenBank/DDBJ whole genome shotgun (WGS) entry which is preliminary data.</text>
</comment>
<reference evidence="13 14" key="1">
    <citation type="submission" date="2024-08" db="EMBL/GenBank/DDBJ databases">
        <title>Halobellus sp. MBLA0158 whole genome sequence.</title>
        <authorList>
            <person name="Hwang C.Y."/>
            <person name="Cho E.-S."/>
            <person name="Seo M.-J."/>
        </authorList>
    </citation>
    <scope>NUCLEOTIDE SEQUENCE [LARGE SCALE GENOMIC DNA]</scope>
    <source>
        <strain evidence="13 14">MBLA0158</strain>
    </source>
</reference>
<dbReference type="PROSITE" id="PS50110">
    <property type="entry name" value="RESPONSE_REGULATORY"/>
    <property type="match status" value="1"/>
</dbReference>
<dbReference type="InterPro" id="IPR052162">
    <property type="entry name" value="Sensor_kinase/Photoreceptor"/>
</dbReference>
<dbReference type="SMART" id="SM00387">
    <property type="entry name" value="HATPase_c"/>
    <property type="match status" value="1"/>
</dbReference>
<feature type="domain" description="PAS" evidence="11">
    <location>
        <begin position="133"/>
        <end position="173"/>
    </location>
</feature>
<feature type="domain" description="Response regulatory" evidence="10">
    <location>
        <begin position="12"/>
        <end position="132"/>
    </location>
</feature>